<reference evidence="1" key="2">
    <citation type="journal article" date="2015" name="Fish Shellfish Immunol.">
        <title>Early steps in the European eel (Anguilla anguilla)-Vibrio vulnificus interaction in the gills: Role of the RtxA13 toxin.</title>
        <authorList>
            <person name="Callol A."/>
            <person name="Pajuelo D."/>
            <person name="Ebbesson L."/>
            <person name="Teles M."/>
            <person name="MacKenzie S."/>
            <person name="Amaro C."/>
        </authorList>
    </citation>
    <scope>NUCLEOTIDE SEQUENCE</scope>
</reference>
<accession>A0A0E9PKB8</accession>
<proteinExistence type="predicted"/>
<name>A0A0E9PKB8_ANGAN</name>
<reference evidence="1" key="1">
    <citation type="submission" date="2014-11" db="EMBL/GenBank/DDBJ databases">
        <authorList>
            <person name="Amaro Gonzalez C."/>
        </authorList>
    </citation>
    <scope>NUCLEOTIDE SEQUENCE</scope>
</reference>
<dbReference type="AlphaFoldDB" id="A0A0E9PKB8"/>
<sequence length="21" mass="2431">MSESCIHHSYIINLSILSRLN</sequence>
<protein>
    <submittedName>
        <fullName evidence="1">Uncharacterized protein</fullName>
    </submittedName>
</protein>
<dbReference type="EMBL" id="GBXM01103481">
    <property type="protein sequence ID" value="JAH05096.1"/>
    <property type="molecule type" value="Transcribed_RNA"/>
</dbReference>
<evidence type="ECO:0000313" key="1">
    <source>
        <dbReference type="EMBL" id="JAH05096.1"/>
    </source>
</evidence>
<organism evidence="1">
    <name type="scientific">Anguilla anguilla</name>
    <name type="common">European freshwater eel</name>
    <name type="synonym">Muraena anguilla</name>
    <dbReference type="NCBI Taxonomy" id="7936"/>
    <lineage>
        <taxon>Eukaryota</taxon>
        <taxon>Metazoa</taxon>
        <taxon>Chordata</taxon>
        <taxon>Craniata</taxon>
        <taxon>Vertebrata</taxon>
        <taxon>Euteleostomi</taxon>
        <taxon>Actinopterygii</taxon>
        <taxon>Neopterygii</taxon>
        <taxon>Teleostei</taxon>
        <taxon>Anguilliformes</taxon>
        <taxon>Anguillidae</taxon>
        <taxon>Anguilla</taxon>
    </lineage>
</organism>